<reference evidence="6 7" key="1">
    <citation type="submission" date="2018-11" db="EMBL/GenBank/DDBJ databases">
        <authorList>
            <person name="Zhou Z."/>
            <person name="Wang G."/>
        </authorList>
    </citation>
    <scope>NUCLEOTIDE SEQUENCE [LARGE SCALE GENOMIC DNA]</scope>
    <source>
        <strain evidence="6 7">KCTC42998</strain>
    </source>
</reference>
<dbReference type="EMBL" id="RQJP01000001">
    <property type="protein sequence ID" value="RRB17549.1"/>
    <property type="molecule type" value="Genomic_DNA"/>
</dbReference>
<dbReference type="GO" id="GO:0016829">
    <property type="term" value="F:lyase activity"/>
    <property type="evidence" value="ECO:0007669"/>
    <property type="project" value="UniProtKB-KW"/>
</dbReference>
<dbReference type="AlphaFoldDB" id="A0A3P1CWE5"/>
<dbReference type="PANTHER" id="PTHR30246:SF1">
    <property type="entry name" value="2-DEHYDRO-3-DEOXY-6-PHOSPHOGALACTONATE ALDOLASE-RELATED"/>
    <property type="match status" value="1"/>
</dbReference>
<sequence>MSQTNFSWDLFAKAPLIGIVRNVAAEDVVEMLPIYRKSGLTTIEITLNTAGAEDLIRYALEHESTGLNIGAGTVCTEQDLERALAAGAQFIVTPIINETVIRACVERGVPIFPGAFTPSEIYKAWSLGATMVKVFPAATLGPAYLKEVKAPLNQVKLVPTGGISLANMTDFLKAGADGLGVGGHLFDSGLILKKDWTGLGFHFEKFVNQLNPVK</sequence>
<dbReference type="Pfam" id="PF01081">
    <property type="entry name" value="Aldolase"/>
    <property type="match status" value="1"/>
</dbReference>
<dbReference type="OrthoDB" id="9802667at2"/>
<organism evidence="6 7">
    <name type="scientific">Larkinella knui</name>
    <dbReference type="NCBI Taxonomy" id="2025310"/>
    <lineage>
        <taxon>Bacteria</taxon>
        <taxon>Pseudomonadati</taxon>
        <taxon>Bacteroidota</taxon>
        <taxon>Cytophagia</taxon>
        <taxon>Cytophagales</taxon>
        <taxon>Spirosomataceae</taxon>
        <taxon>Larkinella</taxon>
    </lineage>
</organism>
<accession>A0A3P1CWE5</accession>
<dbReference type="RefSeq" id="WP_124904270.1">
    <property type="nucleotide sequence ID" value="NZ_RQJP01000001.1"/>
</dbReference>
<evidence type="ECO:0000256" key="3">
    <source>
        <dbReference type="ARBA" id="ARBA00011233"/>
    </source>
</evidence>
<dbReference type="InterPro" id="IPR013785">
    <property type="entry name" value="Aldolase_TIM"/>
</dbReference>
<keyword evidence="5" id="KW-0119">Carbohydrate metabolism</keyword>
<dbReference type="PANTHER" id="PTHR30246">
    <property type="entry name" value="2-KETO-3-DEOXY-6-PHOSPHOGLUCONATE ALDOLASE"/>
    <property type="match status" value="1"/>
</dbReference>
<dbReference type="Gene3D" id="3.20.20.70">
    <property type="entry name" value="Aldolase class I"/>
    <property type="match status" value="1"/>
</dbReference>
<keyword evidence="4" id="KW-0456">Lyase</keyword>
<comment type="pathway">
    <text evidence="1">Carbohydrate acid metabolism.</text>
</comment>
<dbReference type="Proteomes" id="UP000274271">
    <property type="component" value="Unassembled WGS sequence"/>
</dbReference>
<dbReference type="CDD" id="cd00452">
    <property type="entry name" value="KDPG_aldolase"/>
    <property type="match status" value="1"/>
</dbReference>
<comment type="similarity">
    <text evidence="2">Belongs to the KHG/KDPG aldolase family.</text>
</comment>
<gene>
    <name evidence="6" type="ORF">EHT87_04490</name>
</gene>
<evidence type="ECO:0000256" key="5">
    <source>
        <dbReference type="ARBA" id="ARBA00023277"/>
    </source>
</evidence>
<dbReference type="NCBIfam" id="TIGR01182">
    <property type="entry name" value="eda"/>
    <property type="match status" value="1"/>
</dbReference>
<evidence type="ECO:0000313" key="6">
    <source>
        <dbReference type="EMBL" id="RRB17549.1"/>
    </source>
</evidence>
<comment type="caution">
    <text evidence="6">The sequence shown here is derived from an EMBL/GenBank/DDBJ whole genome shotgun (WGS) entry which is preliminary data.</text>
</comment>
<evidence type="ECO:0000256" key="1">
    <source>
        <dbReference type="ARBA" id="ARBA00004761"/>
    </source>
</evidence>
<dbReference type="InterPro" id="IPR000887">
    <property type="entry name" value="Aldlse_KDPG_KHG"/>
</dbReference>
<dbReference type="SUPFAM" id="SSF51569">
    <property type="entry name" value="Aldolase"/>
    <property type="match status" value="1"/>
</dbReference>
<comment type="subunit">
    <text evidence="3">Homotrimer.</text>
</comment>
<evidence type="ECO:0000256" key="4">
    <source>
        <dbReference type="ARBA" id="ARBA00023239"/>
    </source>
</evidence>
<evidence type="ECO:0000313" key="7">
    <source>
        <dbReference type="Proteomes" id="UP000274271"/>
    </source>
</evidence>
<proteinExistence type="inferred from homology"/>
<name>A0A3P1CWE5_9BACT</name>
<protein>
    <submittedName>
        <fullName evidence="6">Bifunctional 4-hydroxy-2-oxoglutarate aldolase/2-dehydro-3-deoxy-phosphogluconate aldolase</fullName>
    </submittedName>
</protein>
<keyword evidence="7" id="KW-1185">Reference proteome</keyword>
<evidence type="ECO:0000256" key="2">
    <source>
        <dbReference type="ARBA" id="ARBA00006906"/>
    </source>
</evidence>